<keyword evidence="3" id="KW-1185">Reference proteome</keyword>
<dbReference type="RefSeq" id="WP_344287549.1">
    <property type="nucleotide sequence ID" value="NZ_BAAAPF010000006.1"/>
</dbReference>
<feature type="region of interest" description="Disordered" evidence="1">
    <location>
        <begin position="233"/>
        <end position="257"/>
    </location>
</feature>
<evidence type="ECO:0000313" key="2">
    <source>
        <dbReference type="EMBL" id="GAA2109493.1"/>
    </source>
</evidence>
<proteinExistence type="predicted"/>
<name>A0ABN2XCB6_9ACTN</name>
<sequence>MPLPLFLNELSCASEAGPRRVDEAMASFVDTLKRLKSWQSLSLTTQSPLPSAELARGYVYQQWVNASPQNRERHRYLLGLRSRRSPFAPVLEEAGHEPPEIEYLHDGVPAKGIGAAHLMGGLAVSLPVTPKWATSWLDVDIQRLGEDDIEYDKDRVRHCSTPGEADEHESWVRSTGLHALTNPAALLAAWDEFFPSLERLPRFDRDLMRLDPKWFRPVRELLSELQATAADHWDLDRSPEPDWQNPHTTPESQSRRHLCTFPDPASAGQSHVFSWHARMTPGKGRLYFRLVPERKVFRLAYVGPKPGSDRES</sequence>
<organism evidence="2 3">
    <name type="scientific">Streptomyces synnematoformans</name>
    <dbReference type="NCBI Taxonomy" id="415721"/>
    <lineage>
        <taxon>Bacteria</taxon>
        <taxon>Bacillati</taxon>
        <taxon>Actinomycetota</taxon>
        <taxon>Actinomycetes</taxon>
        <taxon>Kitasatosporales</taxon>
        <taxon>Streptomycetaceae</taxon>
        <taxon>Streptomyces</taxon>
    </lineage>
</organism>
<dbReference type="Proteomes" id="UP001500443">
    <property type="component" value="Unassembled WGS sequence"/>
</dbReference>
<dbReference type="EMBL" id="BAAAPF010000006">
    <property type="protein sequence ID" value="GAA2109493.1"/>
    <property type="molecule type" value="Genomic_DNA"/>
</dbReference>
<protein>
    <submittedName>
        <fullName evidence="2">Uncharacterized protein</fullName>
    </submittedName>
</protein>
<evidence type="ECO:0000256" key="1">
    <source>
        <dbReference type="SAM" id="MobiDB-lite"/>
    </source>
</evidence>
<accession>A0ABN2XCB6</accession>
<reference evidence="2 3" key="1">
    <citation type="journal article" date="2019" name="Int. J. Syst. Evol. Microbiol.">
        <title>The Global Catalogue of Microorganisms (GCM) 10K type strain sequencing project: providing services to taxonomists for standard genome sequencing and annotation.</title>
        <authorList>
            <consortium name="The Broad Institute Genomics Platform"/>
            <consortium name="The Broad Institute Genome Sequencing Center for Infectious Disease"/>
            <person name="Wu L."/>
            <person name="Ma J."/>
        </authorList>
    </citation>
    <scope>NUCLEOTIDE SEQUENCE [LARGE SCALE GENOMIC DNA]</scope>
    <source>
        <strain evidence="2 3">JCM 15481</strain>
    </source>
</reference>
<gene>
    <name evidence="2" type="ORF">GCM10009802_05910</name>
</gene>
<evidence type="ECO:0000313" key="3">
    <source>
        <dbReference type="Proteomes" id="UP001500443"/>
    </source>
</evidence>
<comment type="caution">
    <text evidence="2">The sequence shown here is derived from an EMBL/GenBank/DDBJ whole genome shotgun (WGS) entry which is preliminary data.</text>
</comment>